<dbReference type="AlphaFoldDB" id="A0A811UC02"/>
<evidence type="ECO:0000313" key="2">
    <source>
        <dbReference type="Proteomes" id="UP000606786"/>
    </source>
</evidence>
<dbReference type="EMBL" id="CAJHJT010000001">
    <property type="protein sequence ID" value="CAD6996419.1"/>
    <property type="molecule type" value="Genomic_DNA"/>
</dbReference>
<keyword evidence="2" id="KW-1185">Reference proteome</keyword>
<name>A0A811UC02_CERCA</name>
<protein>
    <submittedName>
        <fullName evidence="1">(Mediterranean fruit fly) hypothetical protein</fullName>
    </submittedName>
</protein>
<organism evidence="1 2">
    <name type="scientific">Ceratitis capitata</name>
    <name type="common">Mediterranean fruit fly</name>
    <name type="synonym">Tephritis capitata</name>
    <dbReference type="NCBI Taxonomy" id="7213"/>
    <lineage>
        <taxon>Eukaryota</taxon>
        <taxon>Metazoa</taxon>
        <taxon>Ecdysozoa</taxon>
        <taxon>Arthropoda</taxon>
        <taxon>Hexapoda</taxon>
        <taxon>Insecta</taxon>
        <taxon>Pterygota</taxon>
        <taxon>Neoptera</taxon>
        <taxon>Endopterygota</taxon>
        <taxon>Diptera</taxon>
        <taxon>Brachycera</taxon>
        <taxon>Muscomorpha</taxon>
        <taxon>Tephritoidea</taxon>
        <taxon>Tephritidae</taxon>
        <taxon>Ceratitis</taxon>
        <taxon>Ceratitis</taxon>
    </lineage>
</organism>
<accession>A0A811UC02</accession>
<sequence>MGNAYEVTGNQSEAHGTYITLPGKILARKRYHNSPRESRGVKNETKVQIGCPFISERATIRILNVRNSSHTQDRSGVAIRVNKAYPLAWRCVEIAIIKPSTPSYSADSRAYPAAHTVLSSYFDITTTLLHIALGSIHIQQRRVFGIPTSPA</sequence>
<comment type="caution">
    <text evidence="1">The sequence shown here is derived from an EMBL/GenBank/DDBJ whole genome shotgun (WGS) entry which is preliminary data.</text>
</comment>
<evidence type="ECO:0000313" key="1">
    <source>
        <dbReference type="EMBL" id="CAD6996419.1"/>
    </source>
</evidence>
<reference evidence="1" key="1">
    <citation type="submission" date="2020-11" db="EMBL/GenBank/DDBJ databases">
        <authorList>
            <person name="Whitehead M."/>
        </authorList>
    </citation>
    <scope>NUCLEOTIDE SEQUENCE</scope>
    <source>
        <strain evidence="1">EGII</strain>
    </source>
</reference>
<gene>
    <name evidence="1" type="ORF">CCAP1982_LOCUS5092</name>
</gene>
<dbReference type="Proteomes" id="UP000606786">
    <property type="component" value="Unassembled WGS sequence"/>
</dbReference>
<proteinExistence type="predicted"/>